<gene>
    <name evidence="5" type="ORF">IEN85_06375</name>
</gene>
<dbReference type="AlphaFoldDB" id="A0A927IEJ4"/>
<evidence type="ECO:0000259" key="2">
    <source>
        <dbReference type="Pfam" id="PF14498"/>
    </source>
</evidence>
<proteinExistence type="predicted"/>
<dbReference type="InterPro" id="IPR027414">
    <property type="entry name" value="GH95_N_dom"/>
</dbReference>
<dbReference type="PANTHER" id="PTHR31084:SF0">
    <property type="entry name" value="ALPHA-L-FUCOSIDASE 2"/>
    <property type="match status" value="1"/>
</dbReference>
<name>A0A927IEJ4_9BACT</name>
<feature type="domain" description="Alpha fucosidase A-like C-terminal" evidence="3">
    <location>
        <begin position="734"/>
        <end position="797"/>
    </location>
</feature>
<keyword evidence="6" id="KW-1185">Reference proteome</keyword>
<comment type="caution">
    <text evidence="5">The sequence shown here is derived from an EMBL/GenBank/DDBJ whole genome shotgun (WGS) entry which is preliminary data.</text>
</comment>
<dbReference type="InterPro" id="IPR012341">
    <property type="entry name" value="6hp_glycosidase-like_sf"/>
</dbReference>
<dbReference type="Proteomes" id="UP000622317">
    <property type="component" value="Unassembled WGS sequence"/>
</dbReference>
<organism evidence="5 6">
    <name type="scientific">Pelagicoccus enzymogenes</name>
    <dbReference type="NCBI Taxonomy" id="2773457"/>
    <lineage>
        <taxon>Bacteria</taxon>
        <taxon>Pseudomonadati</taxon>
        <taxon>Verrucomicrobiota</taxon>
        <taxon>Opitutia</taxon>
        <taxon>Puniceicoccales</taxon>
        <taxon>Pelagicoccaceae</taxon>
        <taxon>Pelagicoccus</taxon>
    </lineage>
</organism>
<dbReference type="RefSeq" id="WP_191616252.1">
    <property type="nucleotide sequence ID" value="NZ_JACYFG010000007.1"/>
</dbReference>
<feature type="chain" id="PRO_5037509338" evidence="1">
    <location>
        <begin position="29"/>
        <end position="811"/>
    </location>
</feature>
<feature type="signal peptide" evidence="1">
    <location>
        <begin position="1"/>
        <end position="28"/>
    </location>
</feature>
<dbReference type="GO" id="GO:0005975">
    <property type="term" value="P:carbohydrate metabolic process"/>
    <property type="evidence" value="ECO:0007669"/>
    <property type="project" value="InterPro"/>
</dbReference>
<reference evidence="5" key="1">
    <citation type="submission" date="2020-09" db="EMBL/GenBank/DDBJ databases">
        <title>Pelagicoccus enzymogenes sp. nov. with an EPS production, isolated from marine sediment.</title>
        <authorList>
            <person name="Feng X."/>
        </authorList>
    </citation>
    <scope>NUCLEOTIDE SEQUENCE</scope>
    <source>
        <strain evidence="5">NFK12</strain>
    </source>
</reference>
<evidence type="ECO:0000259" key="4">
    <source>
        <dbReference type="Pfam" id="PF22124"/>
    </source>
</evidence>
<dbReference type="InterPro" id="IPR016518">
    <property type="entry name" value="Alpha-L-fucosidase"/>
</dbReference>
<dbReference type="InterPro" id="IPR049053">
    <property type="entry name" value="AFCA-like_C"/>
</dbReference>
<dbReference type="SUPFAM" id="SSF48208">
    <property type="entry name" value="Six-hairpin glycosidases"/>
    <property type="match status" value="1"/>
</dbReference>
<dbReference type="Pfam" id="PF14498">
    <property type="entry name" value="Glyco_hyd_65N_2"/>
    <property type="match status" value="1"/>
</dbReference>
<dbReference type="InterPro" id="IPR008928">
    <property type="entry name" value="6-hairpin_glycosidase_sf"/>
</dbReference>
<dbReference type="Pfam" id="PF21307">
    <property type="entry name" value="Glyco_hydro_95_C"/>
    <property type="match status" value="1"/>
</dbReference>
<evidence type="ECO:0000313" key="5">
    <source>
        <dbReference type="EMBL" id="MBD5779112.1"/>
    </source>
</evidence>
<dbReference type="Pfam" id="PF22124">
    <property type="entry name" value="Glyco_hydro_95_cat"/>
    <property type="match status" value="1"/>
</dbReference>
<dbReference type="InterPro" id="IPR054363">
    <property type="entry name" value="GH95_cat"/>
</dbReference>
<feature type="domain" description="Glycosyl hydrolase family 95 N-terminal" evidence="2">
    <location>
        <begin position="36"/>
        <end position="291"/>
    </location>
</feature>
<dbReference type="Gene3D" id="1.50.10.10">
    <property type="match status" value="1"/>
</dbReference>
<keyword evidence="1" id="KW-0732">Signal</keyword>
<evidence type="ECO:0000259" key="3">
    <source>
        <dbReference type="Pfam" id="PF21307"/>
    </source>
</evidence>
<dbReference type="EMBL" id="JACYFG010000007">
    <property type="protein sequence ID" value="MBD5779112.1"/>
    <property type="molecule type" value="Genomic_DNA"/>
</dbReference>
<sequence length="811" mass="89597">MNKRIRMIATKVAPTCFALVCSASLAQAEIPERKLGFDEPAEAFTASVPLGNGRLGAMLYGGVVEETIVLNENGMWSGSPQNADRLDAYKALPEIKKLLLEGKNFEAEALVNANFTCAGSGSGHGRGKNVPYGCYQTLGKMKLRMQHDGEASGYRRELALADALFSQSYEVDGVRFSREGFVSAPDEVFALKLSADRKGSLSFELSLEREERVSVESLGQDSLIMFGQLNNGYEDGKQIAAVTPDRIQEGVRYAGVVKVLRKGGTVRSVDGRIMVENANEAVLLFTAATDIKTFAGRGVEDARAAALSDLAKSEKQSYGKLKQAHIADFRSYYDRVGIRIEGENTDEGKSLPTPERLKRVERGYDDPDLAALYFDFGRYLLISSSRPGGLPANLQGIWAEKTQTPWNGDWHTNINAQMNYWPAEVCNLSELHEPLFKLIESLVEPGQKTAKAYYDADGWVSFLLSNPWGYTSPGESASWGSTVSCSAWLCQHLWDHYLYTEDDAFLEWAYPILKGSARFYLDMLIEDPKSGWLVTSPSNSPENAFLDEAGNKVHVCMGPTADQQLLRYLFEACIGAEAILKKDEAFEAEVKAALPRLAPTRIGRDGRVLEWLEEYPEADPQHRHIAHLWGLYPGNEIDPVRTPDLAAAARKTLDVRGDGSTGWSLAFKIGMWARLGDGDRAYKLMKQLFKPAKPRTKDSPWEGGTYPNLFDAHPPFQIDGNFGGTAAIAEMLMQSELGRVSLLPALPRSWSHGEVRGLRARGGFEVDLSWSNGELKTVKVKSIHGTKTELFYKGKATPVVLRKGEVMEVEL</sequence>
<accession>A0A927IEJ4</accession>
<dbReference type="PANTHER" id="PTHR31084">
    <property type="entry name" value="ALPHA-L-FUCOSIDASE 2"/>
    <property type="match status" value="1"/>
</dbReference>
<evidence type="ECO:0000313" key="6">
    <source>
        <dbReference type="Proteomes" id="UP000622317"/>
    </source>
</evidence>
<dbReference type="PIRSF" id="PIRSF007663">
    <property type="entry name" value="UCP007663"/>
    <property type="match status" value="1"/>
</dbReference>
<evidence type="ECO:0000256" key="1">
    <source>
        <dbReference type="SAM" id="SignalP"/>
    </source>
</evidence>
<feature type="domain" description="Glycosyl hydrolase family 95 catalytic" evidence="4">
    <location>
        <begin position="317"/>
        <end position="732"/>
    </location>
</feature>
<keyword evidence="5" id="KW-0378">Hydrolase</keyword>
<dbReference type="GO" id="GO:0004560">
    <property type="term" value="F:alpha-L-fucosidase activity"/>
    <property type="evidence" value="ECO:0007669"/>
    <property type="project" value="InterPro"/>
</dbReference>
<protein>
    <submittedName>
        <fullName evidence="5">Glycoside hydrolase family 95 protein</fullName>
    </submittedName>
</protein>